<evidence type="ECO:0000256" key="4">
    <source>
        <dbReference type="ARBA" id="ARBA00022448"/>
    </source>
</evidence>
<dbReference type="GO" id="GO:0044781">
    <property type="term" value="P:bacterial-type flagellum organization"/>
    <property type="evidence" value="ECO:0007669"/>
    <property type="project" value="UniProtKB-KW"/>
</dbReference>
<dbReference type="GO" id="GO:0015031">
    <property type="term" value="P:protein transport"/>
    <property type="evidence" value="ECO:0007669"/>
    <property type="project" value="UniProtKB-KW"/>
</dbReference>
<evidence type="ECO:0000256" key="1">
    <source>
        <dbReference type="ARBA" id="ARBA00004413"/>
    </source>
</evidence>
<dbReference type="GO" id="GO:0005886">
    <property type="term" value="C:plasma membrane"/>
    <property type="evidence" value="ECO:0007669"/>
    <property type="project" value="UniProtKB-SubCell"/>
</dbReference>
<evidence type="ECO:0000256" key="2">
    <source>
        <dbReference type="ARBA" id="ARBA00010004"/>
    </source>
</evidence>
<comment type="subcellular location">
    <subcellularLocation>
        <location evidence="1">Cell membrane</location>
        <topology evidence="1">Peripheral membrane protein</topology>
        <orientation evidence="1">Cytoplasmic side</orientation>
    </subcellularLocation>
</comment>
<comment type="similarity">
    <text evidence="2">Belongs to the FliJ family.</text>
</comment>
<dbReference type="Gene3D" id="1.10.287.1700">
    <property type="match status" value="1"/>
</dbReference>
<comment type="caution">
    <text evidence="11">The sequence shown here is derived from an EMBL/GenBank/DDBJ whole genome shotgun (WGS) entry which is preliminary data.</text>
</comment>
<evidence type="ECO:0000256" key="6">
    <source>
        <dbReference type="ARBA" id="ARBA00022500"/>
    </source>
</evidence>
<dbReference type="EMBL" id="SDWT01000001">
    <property type="protein sequence ID" value="RYB94235.1"/>
    <property type="molecule type" value="Genomic_DNA"/>
</dbReference>
<proteinExistence type="inferred from homology"/>
<keyword evidence="10" id="KW-1006">Bacterial flagellum protein export</keyword>
<dbReference type="GO" id="GO:0071973">
    <property type="term" value="P:bacterial-type flagellum-dependent cell motility"/>
    <property type="evidence" value="ECO:0007669"/>
    <property type="project" value="InterPro"/>
</dbReference>
<reference evidence="11 12" key="1">
    <citation type="submission" date="2019-01" db="EMBL/GenBank/DDBJ databases">
        <title>Novel species of Nocardioides.</title>
        <authorList>
            <person name="Liu Q."/>
            <person name="Xin Y.-H."/>
        </authorList>
    </citation>
    <scope>NUCLEOTIDE SEQUENCE [LARGE SCALE GENOMIC DNA]</scope>
    <source>
        <strain evidence="11 12">CGMCC 4.6882</strain>
    </source>
</reference>
<keyword evidence="8" id="KW-0653">Protein transport</keyword>
<name>A0A4Q2S1H0_9ACTN</name>
<sequence length="162" mass="17376">MARTPDSDPDAGMRAVARVRGVREHDSRLGLATAVADELEAARRLDAAGVRLAAMTHPAVTDPAGFASARLAAGDAVAAIAASRASLASFTTFAAVAREHWQRDRARLDAVELLLERRVEQRREERARRERVEIDDLVAARWLRARRGTDDGAVDGADGGAA</sequence>
<dbReference type="GO" id="GO:0009288">
    <property type="term" value="C:bacterial-type flagellum"/>
    <property type="evidence" value="ECO:0007669"/>
    <property type="project" value="InterPro"/>
</dbReference>
<evidence type="ECO:0000256" key="7">
    <source>
        <dbReference type="ARBA" id="ARBA00022795"/>
    </source>
</evidence>
<keyword evidence="5" id="KW-1003">Cell membrane</keyword>
<dbReference type="GO" id="GO:0006935">
    <property type="term" value="P:chemotaxis"/>
    <property type="evidence" value="ECO:0007669"/>
    <property type="project" value="UniProtKB-KW"/>
</dbReference>
<evidence type="ECO:0000313" key="12">
    <source>
        <dbReference type="Proteomes" id="UP000294071"/>
    </source>
</evidence>
<evidence type="ECO:0000256" key="5">
    <source>
        <dbReference type="ARBA" id="ARBA00022475"/>
    </source>
</evidence>
<organism evidence="11 12">
    <name type="scientific">Nocardioides oleivorans</name>
    <dbReference type="NCBI Taxonomy" id="273676"/>
    <lineage>
        <taxon>Bacteria</taxon>
        <taxon>Bacillati</taxon>
        <taxon>Actinomycetota</taxon>
        <taxon>Actinomycetes</taxon>
        <taxon>Propionibacteriales</taxon>
        <taxon>Nocardioidaceae</taxon>
        <taxon>Nocardioides</taxon>
    </lineage>
</organism>
<evidence type="ECO:0000256" key="3">
    <source>
        <dbReference type="ARBA" id="ARBA00020392"/>
    </source>
</evidence>
<keyword evidence="6" id="KW-0145">Chemotaxis</keyword>
<keyword evidence="7" id="KW-1005">Bacterial flagellum biogenesis</keyword>
<dbReference type="Pfam" id="PF02050">
    <property type="entry name" value="FliJ"/>
    <property type="match status" value="1"/>
</dbReference>
<evidence type="ECO:0000256" key="8">
    <source>
        <dbReference type="ARBA" id="ARBA00022927"/>
    </source>
</evidence>
<keyword evidence="12" id="KW-1185">Reference proteome</keyword>
<dbReference type="InterPro" id="IPR012823">
    <property type="entry name" value="Flagell_FliJ"/>
</dbReference>
<gene>
    <name evidence="11" type="ORF">EUA93_07700</name>
</gene>
<keyword evidence="4" id="KW-0813">Transport</keyword>
<dbReference type="AlphaFoldDB" id="A0A4Q2S1H0"/>
<accession>A0A4Q2S1H0</accession>
<dbReference type="Proteomes" id="UP000294071">
    <property type="component" value="Unassembled WGS sequence"/>
</dbReference>
<dbReference type="InterPro" id="IPR053716">
    <property type="entry name" value="Flag_assembly_chemotaxis_eff"/>
</dbReference>
<keyword evidence="9" id="KW-0472">Membrane</keyword>
<dbReference type="RefSeq" id="WP_129399588.1">
    <property type="nucleotide sequence ID" value="NZ_SDWT01000001.1"/>
</dbReference>
<evidence type="ECO:0000256" key="10">
    <source>
        <dbReference type="ARBA" id="ARBA00023225"/>
    </source>
</evidence>
<evidence type="ECO:0000256" key="9">
    <source>
        <dbReference type="ARBA" id="ARBA00023136"/>
    </source>
</evidence>
<evidence type="ECO:0000313" key="11">
    <source>
        <dbReference type="EMBL" id="RYB94235.1"/>
    </source>
</evidence>
<protein>
    <recommendedName>
        <fullName evidence="3">Flagellar FliJ protein</fullName>
    </recommendedName>
</protein>